<dbReference type="SUPFAM" id="SSF52266">
    <property type="entry name" value="SGNH hydrolase"/>
    <property type="match status" value="1"/>
</dbReference>
<dbReference type="InterPro" id="IPR037459">
    <property type="entry name" value="RhgT-like"/>
</dbReference>
<dbReference type="GO" id="GO:0016787">
    <property type="term" value="F:hydrolase activity"/>
    <property type="evidence" value="ECO:0007669"/>
    <property type="project" value="InterPro"/>
</dbReference>
<dbReference type="Pfam" id="PF13472">
    <property type="entry name" value="Lipase_GDSL_2"/>
    <property type="match status" value="1"/>
</dbReference>
<reference evidence="3" key="1">
    <citation type="submission" date="2020-01" db="EMBL/GenBank/DDBJ databases">
        <authorList>
            <consortium name="DOE Joint Genome Institute"/>
            <person name="Haridas S."/>
            <person name="Albert R."/>
            <person name="Binder M."/>
            <person name="Bloem J."/>
            <person name="Labutti K."/>
            <person name="Salamov A."/>
            <person name="Andreopoulos B."/>
            <person name="Baker S.E."/>
            <person name="Barry K."/>
            <person name="Bills G."/>
            <person name="Bluhm B.H."/>
            <person name="Cannon C."/>
            <person name="Castanera R."/>
            <person name="Culley D.E."/>
            <person name="Daum C."/>
            <person name="Ezra D."/>
            <person name="Gonzalez J.B."/>
            <person name="Henrissat B."/>
            <person name="Kuo A."/>
            <person name="Liang C."/>
            <person name="Lipzen A."/>
            <person name="Lutzoni F."/>
            <person name="Magnuson J."/>
            <person name="Mondo S."/>
            <person name="Nolan M."/>
            <person name="Ohm R."/>
            <person name="Pangilinan J."/>
            <person name="Park H.-J."/>
            <person name="Ramirez L."/>
            <person name="Alfaro M."/>
            <person name="Sun H."/>
            <person name="Tritt A."/>
            <person name="Yoshinaga Y."/>
            <person name="Zwiers L.-H."/>
            <person name="Turgeon B.G."/>
            <person name="Goodwin S.B."/>
            <person name="Spatafora J.W."/>
            <person name="Crous P.W."/>
            <person name="Grigoriev I.V."/>
        </authorList>
    </citation>
    <scope>NUCLEOTIDE SEQUENCE</scope>
    <source>
        <strain evidence="3">IPT5</strain>
    </source>
</reference>
<evidence type="ECO:0000256" key="1">
    <source>
        <dbReference type="SAM" id="SignalP"/>
    </source>
</evidence>
<dbReference type="InterPro" id="IPR013830">
    <property type="entry name" value="SGNH_hydro"/>
</dbReference>
<dbReference type="InterPro" id="IPR036514">
    <property type="entry name" value="SGNH_hydro_sf"/>
</dbReference>
<dbReference type="AlphaFoldDB" id="A0A6A7BPG7"/>
<evidence type="ECO:0000313" key="4">
    <source>
        <dbReference type="Proteomes" id="UP000799423"/>
    </source>
</evidence>
<dbReference type="OrthoDB" id="5041285at2759"/>
<organism evidence="3 4">
    <name type="scientific">Plenodomus tracheiphilus IPT5</name>
    <dbReference type="NCBI Taxonomy" id="1408161"/>
    <lineage>
        <taxon>Eukaryota</taxon>
        <taxon>Fungi</taxon>
        <taxon>Dikarya</taxon>
        <taxon>Ascomycota</taxon>
        <taxon>Pezizomycotina</taxon>
        <taxon>Dothideomycetes</taxon>
        <taxon>Pleosporomycetidae</taxon>
        <taxon>Pleosporales</taxon>
        <taxon>Pleosporineae</taxon>
        <taxon>Leptosphaeriaceae</taxon>
        <taxon>Plenodomus</taxon>
    </lineage>
</organism>
<dbReference type="EMBL" id="MU006289">
    <property type="protein sequence ID" value="KAF2856379.1"/>
    <property type="molecule type" value="Genomic_DNA"/>
</dbReference>
<proteinExistence type="predicted"/>
<feature type="domain" description="SGNH hydrolase-type esterase" evidence="2">
    <location>
        <begin position="38"/>
        <end position="219"/>
    </location>
</feature>
<evidence type="ECO:0000259" key="2">
    <source>
        <dbReference type="Pfam" id="PF13472"/>
    </source>
</evidence>
<gene>
    <name evidence="3" type="ORF">T440DRAFT_463726</name>
</gene>
<keyword evidence="1" id="KW-0732">Signal</keyword>
<evidence type="ECO:0000313" key="3">
    <source>
        <dbReference type="EMBL" id="KAF2856379.1"/>
    </source>
</evidence>
<keyword evidence="4" id="KW-1185">Reference proteome</keyword>
<dbReference type="PANTHER" id="PTHR43695:SF2">
    <property type="entry name" value="PUTATIVE (AFU_ORTHOLOGUE AFUA_2G17250)-RELATED"/>
    <property type="match status" value="1"/>
</dbReference>
<accession>A0A6A7BPG7</accession>
<feature type="signal peptide" evidence="1">
    <location>
        <begin position="1"/>
        <end position="22"/>
    </location>
</feature>
<dbReference type="Proteomes" id="UP000799423">
    <property type="component" value="Unassembled WGS sequence"/>
</dbReference>
<protein>
    <submittedName>
        <fullName evidence="3">Carbohydrate esterase family 12 protein</fullName>
    </submittedName>
</protein>
<feature type="chain" id="PRO_5025479508" evidence="1">
    <location>
        <begin position="23"/>
        <end position="262"/>
    </location>
</feature>
<dbReference type="Gene3D" id="3.40.50.1110">
    <property type="entry name" value="SGNH hydrolase"/>
    <property type="match status" value="1"/>
</dbReference>
<dbReference type="PANTHER" id="PTHR43695">
    <property type="entry name" value="PUTATIVE (AFU_ORTHOLOGUE AFUA_2G17250)-RELATED"/>
    <property type="match status" value="1"/>
</dbReference>
<sequence>MLFQSGIAFCATLASLTSFATALPAKDSKVKPPAFFLAGDSTTAVQSAGGGGWGAGFLNTTLQKGATGKNFGHNGATTVSFRTGGDWSAVLDAAKASLPNYTPYVTIQFGHNDQKPEKNISMAQLTANLVAFVNEVNAVPATPILVTSLSRRRFNNATGLVSESLADVTAAAKEAAKQTGADIIDLNAASTKYLNQIGAADAATYNLNPTDFTHLNGEGSVVFGNLVAMLIGEEVQEVRKWVKPVKAVEKALKKGVYIFPKV</sequence>
<name>A0A6A7BPG7_9PLEO</name>